<organism evidence="2">
    <name type="scientific">freshwater metagenome</name>
    <dbReference type="NCBI Taxonomy" id="449393"/>
    <lineage>
        <taxon>unclassified sequences</taxon>
        <taxon>metagenomes</taxon>
        <taxon>ecological metagenomes</taxon>
    </lineage>
</organism>
<evidence type="ECO:0000313" key="2">
    <source>
        <dbReference type="EMBL" id="CAB4597431.1"/>
    </source>
</evidence>
<accession>A0A6J6G891</accession>
<feature type="region of interest" description="Disordered" evidence="1">
    <location>
        <begin position="1"/>
        <end position="24"/>
    </location>
</feature>
<name>A0A6J6G891_9ZZZZ</name>
<gene>
    <name evidence="2" type="ORF">UFOPK1795_00964</name>
</gene>
<proteinExistence type="predicted"/>
<feature type="region of interest" description="Disordered" evidence="1">
    <location>
        <begin position="39"/>
        <end position="61"/>
    </location>
</feature>
<protein>
    <submittedName>
        <fullName evidence="2">Unannotated protein</fullName>
    </submittedName>
</protein>
<reference evidence="2" key="1">
    <citation type="submission" date="2020-05" db="EMBL/GenBank/DDBJ databases">
        <authorList>
            <person name="Chiriac C."/>
            <person name="Salcher M."/>
            <person name="Ghai R."/>
            <person name="Kavagutti S V."/>
        </authorList>
    </citation>
    <scope>NUCLEOTIDE SEQUENCE</scope>
</reference>
<sequence length="61" mass="6589">MSAHAKTGSPKRDLASRYISSSSPRIYGKRIRVGEYVYQENAAPRGQPRGSYSGESGPTDG</sequence>
<dbReference type="AlphaFoldDB" id="A0A6J6G891"/>
<dbReference type="EMBL" id="CAEZUG010000060">
    <property type="protein sequence ID" value="CAB4597431.1"/>
    <property type="molecule type" value="Genomic_DNA"/>
</dbReference>
<evidence type="ECO:0000256" key="1">
    <source>
        <dbReference type="SAM" id="MobiDB-lite"/>
    </source>
</evidence>